<dbReference type="AlphaFoldDB" id="A0A6J4RZ21"/>
<evidence type="ECO:0000313" key="2">
    <source>
        <dbReference type="EMBL" id="CAA9480649.1"/>
    </source>
</evidence>
<gene>
    <name evidence="2" type="ORF">AVDCRST_MAG85-648</name>
</gene>
<evidence type="ECO:0000256" key="1">
    <source>
        <dbReference type="SAM" id="Phobius"/>
    </source>
</evidence>
<organism evidence="2">
    <name type="scientific">uncultured Solirubrobacteraceae bacterium</name>
    <dbReference type="NCBI Taxonomy" id="1162706"/>
    <lineage>
        <taxon>Bacteria</taxon>
        <taxon>Bacillati</taxon>
        <taxon>Actinomycetota</taxon>
        <taxon>Thermoleophilia</taxon>
        <taxon>Solirubrobacterales</taxon>
        <taxon>Solirubrobacteraceae</taxon>
        <taxon>environmental samples</taxon>
    </lineage>
</organism>
<keyword evidence="1" id="KW-1133">Transmembrane helix</keyword>
<feature type="transmembrane region" description="Helical" evidence="1">
    <location>
        <begin position="29"/>
        <end position="45"/>
    </location>
</feature>
<reference evidence="2" key="1">
    <citation type="submission" date="2020-02" db="EMBL/GenBank/DDBJ databases">
        <authorList>
            <person name="Meier V. D."/>
        </authorList>
    </citation>
    <scope>NUCLEOTIDE SEQUENCE</scope>
    <source>
        <strain evidence="2">AVDCRST_MAG85</strain>
    </source>
</reference>
<feature type="transmembrane region" description="Helical" evidence="1">
    <location>
        <begin position="78"/>
        <end position="96"/>
    </location>
</feature>
<keyword evidence="1" id="KW-0472">Membrane</keyword>
<name>A0A6J4RZ21_9ACTN</name>
<keyword evidence="1" id="KW-0812">Transmembrane</keyword>
<dbReference type="EMBL" id="CADCVT010000066">
    <property type="protein sequence ID" value="CAA9480649.1"/>
    <property type="molecule type" value="Genomic_DNA"/>
</dbReference>
<protein>
    <submittedName>
        <fullName evidence="2">Uncharacterized protein</fullName>
    </submittedName>
</protein>
<sequence>MSVVPTAPVAALSLIAGFGVAQATGVRPLGGIVLAVALGWCALRWRRGVGAARAVALVALYLAAFAASHVLADALGTWGSVLLVATVVGVAAWLGADRPSALRDSSAQA</sequence>
<accession>A0A6J4RZ21</accession>
<feature type="transmembrane region" description="Helical" evidence="1">
    <location>
        <begin position="52"/>
        <end position="72"/>
    </location>
</feature>
<proteinExistence type="predicted"/>